<sequence>MKIRILALIILFVGLAAGFYNVAEFLGFRDSWWERPFRLGLDLQGGTHLVYRADTSSVASSEIAEAMAGVRDIIERRVNLFGVAEPVVQTENVGGERRLIVELAGVFDIREAIKIIGETPFLEFKELKRDKSGGVASSTGAIADFIITNLTGRYLKKASLNFAQNLGEPEISLEFNDDGAKIFEEITARNVGEPVAIFLDGAPISIPVVREKITGGKAQITGKFSVDEARQLVRRFNAGALPVAITLISQQSIGSFLGRDALFKSFHAALYGTIAVMLFMIFWYRLPGLIAVLALGVYSALILLLFKLVPVTLSSAGIAGFILSVGMAVDANILIFERMKEEIRSGKFLDTAMAEGFRRAWTSIRDSNVSSLITSVILYWFGTSIVRGFALTLGLGILVSMFSAITASRYFLYSLPHKTQTKLTRFLFGVGLNL</sequence>
<evidence type="ECO:0000259" key="12">
    <source>
        <dbReference type="Pfam" id="PF22599"/>
    </source>
</evidence>
<dbReference type="NCBIfam" id="TIGR01129">
    <property type="entry name" value="secD"/>
    <property type="match status" value="1"/>
</dbReference>
<dbReference type="PANTHER" id="PTHR30081">
    <property type="entry name" value="PROTEIN-EXPORT MEMBRANE PROTEIN SEC"/>
    <property type="match status" value="1"/>
</dbReference>
<dbReference type="Gene3D" id="1.20.1640.10">
    <property type="entry name" value="Multidrug efflux transporter AcrB transmembrane domain"/>
    <property type="match status" value="1"/>
</dbReference>
<dbReference type="InterPro" id="IPR048631">
    <property type="entry name" value="SecD_1st"/>
</dbReference>
<dbReference type="Pfam" id="PF02355">
    <property type="entry name" value="SecD_SecF_C"/>
    <property type="match status" value="1"/>
</dbReference>
<dbReference type="InterPro" id="IPR022813">
    <property type="entry name" value="SecD/SecF_arch_bac"/>
</dbReference>
<evidence type="ECO:0000256" key="9">
    <source>
        <dbReference type="HAMAP-Rule" id="MF_01463"/>
    </source>
</evidence>
<keyword evidence="4 9" id="KW-0812">Transmembrane</keyword>
<evidence type="ECO:0000313" key="13">
    <source>
        <dbReference type="EMBL" id="KKT64360.1"/>
    </source>
</evidence>
<name>A0A0G1IZ80_9BACT</name>
<protein>
    <recommendedName>
        <fullName evidence="9">Protein translocase subunit SecD</fullName>
    </recommendedName>
</protein>
<dbReference type="PATRIC" id="fig|1618646.3.peg.91"/>
<evidence type="ECO:0000259" key="11">
    <source>
        <dbReference type="Pfam" id="PF21760"/>
    </source>
</evidence>
<dbReference type="SUPFAM" id="SSF82866">
    <property type="entry name" value="Multidrug efflux transporter AcrB transmembrane domain"/>
    <property type="match status" value="1"/>
</dbReference>
<evidence type="ECO:0000256" key="3">
    <source>
        <dbReference type="ARBA" id="ARBA00022475"/>
    </source>
</evidence>
<dbReference type="InterPro" id="IPR054384">
    <property type="entry name" value="SecDF_P1_head"/>
</dbReference>
<proteinExistence type="inferred from homology"/>
<dbReference type="InterPro" id="IPR005791">
    <property type="entry name" value="SecD"/>
</dbReference>
<accession>A0A0G1IZ80</accession>
<comment type="caution">
    <text evidence="9">Lacks conserved residue(s) required for the propagation of feature annotation.</text>
</comment>
<comment type="function">
    <text evidence="9">Part of the Sec protein translocase complex. Interacts with the SecYEG preprotein conducting channel. SecDF uses the proton motive force (PMF) to complete protein translocation after the ATP-dependent function of SecA.</text>
</comment>
<feature type="domain" description="Protein export membrane protein SecD/SecF C-terminal" evidence="10">
    <location>
        <begin position="245"/>
        <end position="409"/>
    </location>
</feature>
<comment type="similarity">
    <text evidence="9">Belongs to the SecD/SecF family. SecD subfamily.</text>
</comment>
<evidence type="ECO:0000256" key="1">
    <source>
        <dbReference type="ARBA" id="ARBA00004651"/>
    </source>
</evidence>
<dbReference type="Pfam" id="PF21760">
    <property type="entry name" value="SecD_1st"/>
    <property type="match status" value="1"/>
</dbReference>
<dbReference type="GO" id="GO:0015450">
    <property type="term" value="F:protein-transporting ATPase activity"/>
    <property type="evidence" value="ECO:0007669"/>
    <property type="project" value="InterPro"/>
</dbReference>
<gene>
    <name evidence="9" type="primary">secD</name>
    <name evidence="13" type="ORF">UW57_C0001G0087</name>
</gene>
<dbReference type="InterPro" id="IPR048634">
    <property type="entry name" value="SecD_SecF_C"/>
</dbReference>
<keyword evidence="7 9" id="KW-0811">Translocation</keyword>
<evidence type="ECO:0000256" key="8">
    <source>
        <dbReference type="ARBA" id="ARBA00023136"/>
    </source>
</evidence>
<comment type="caution">
    <text evidence="13">The sequence shown here is derived from an EMBL/GenBank/DDBJ whole genome shotgun (WGS) entry which is preliminary data.</text>
</comment>
<feature type="domain" description="SecDF P1 head subdomain" evidence="12">
    <location>
        <begin position="149"/>
        <end position="243"/>
    </location>
</feature>
<dbReference type="Gene3D" id="3.30.70.3400">
    <property type="match status" value="1"/>
</dbReference>
<evidence type="ECO:0000259" key="10">
    <source>
        <dbReference type="Pfam" id="PF02355"/>
    </source>
</evidence>
<reference evidence="13 14" key="1">
    <citation type="journal article" date="2015" name="Nature">
        <title>rRNA introns, odd ribosomes, and small enigmatic genomes across a large radiation of phyla.</title>
        <authorList>
            <person name="Brown C.T."/>
            <person name="Hug L.A."/>
            <person name="Thomas B.C."/>
            <person name="Sharon I."/>
            <person name="Castelle C.J."/>
            <person name="Singh A."/>
            <person name="Wilkins M.J."/>
            <person name="Williams K.H."/>
            <person name="Banfield J.F."/>
        </authorList>
    </citation>
    <scope>NUCLEOTIDE SEQUENCE [LARGE SCALE GENOMIC DNA]</scope>
</reference>
<keyword evidence="6 9" id="KW-1133">Transmembrane helix</keyword>
<dbReference type="PRINTS" id="PR01755">
    <property type="entry name" value="SECFTRNLCASE"/>
</dbReference>
<evidence type="ECO:0000256" key="2">
    <source>
        <dbReference type="ARBA" id="ARBA00022448"/>
    </source>
</evidence>
<evidence type="ECO:0000256" key="6">
    <source>
        <dbReference type="ARBA" id="ARBA00022989"/>
    </source>
</evidence>
<dbReference type="Proteomes" id="UP000034652">
    <property type="component" value="Unassembled WGS sequence"/>
</dbReference>
<organism evidence="13 14">
    <name type="scientific">Candidatus Giovannonibacteria bacterium GW2011_GWA1_44_29</name>
    <dbReference type="NCBI Taxonomy" id="1618646"/>
    <lineage>
        <taxon>Bacteria</taxon>
        <taxon>Candidatus Giovannoniibacteriota</taxon>
    </lineage>
</organism>
<evidence type="ECO:0000256" key="7">
    <source>
        <dbReference type="ARBA" id="ARBA00023010"/>
    </source>
</evidence>
<dbReference type="Pfam" id="PF07549">
    <property type="entry name" value="Sec_GG"/>
    <property type="match status" value="1"/>
</dbReference>
<dbReference type="InterPro" id="IPR022645">
    <property type="entry name" value="SecD/SecF_bac"/>
</dbReference>
<dbReference type="HAMAP" id="MF_01463_B">
    <property type="entry name" value="SecD_B"/>
    <property type="match status" value="1"/>
</dbReference>
<dbReference type="PANTHER" id="PTHR30081:SF1">
    <property type="entry name" value="PROTEIN TRANSLOCASE SUBUNIT SECD"/>
    <property type="match status" value="1"/>
</dbReference>
<dbReference type="InterPro" id="IPR022646">
    <property type="entry name" value="SecD/SecF_CS"/>
</dbReference>
<feature type="transmembrane region" description="Helical" evidence="9">
    <location>
        <begin position="363"/>
        <end position="382"/>
    </location>
</feature>
<feature type="transmembrane region" description="Helical" evidence="9">
    <location>
        <begin position="289"/>
        <end position="309"/>
    </location>
</feature>
<keyword evidence="5 9" id="KW-0653">Protein transport</keyword>
<evidence type="ECO:0000256" key="5">
    <source>
        <dbReference type="ARBA" id="ARBA00022927"/>
    </source>
</evidence>
<dbReference type="GO" id="GO:0065002">
    <property type="term" value="P:intracellular protein transmembrane transport"/>
    <property type="evidence" value="ECO:0007669"/>
    <property type="project" value="UniProtKB-UniRule"/>
</dbReference>
<evidence type="ECO:0000256" key="4">
    <source>
        <dbReference type="ARBA" id="ARBA00022692"/>
    </source>
</evidence>
<feature type="transmembrane region" description="Helical" evidence="9">
    <location>
        <begin position="266"/>
        <end position="284"/>
    </location>
</feature>
<feature type="domain" description="Protein translocase subunit SecDF P1" evidence="11">
    <location>
        <begin position="70"/>
        <end position="128"/>
    </location>
</feature>
<keyword evidence="3 9" id="KW-1003">Cell membrane</keyword>
<dbReference type="AlphaFoldDB" id="A0A0G1IZ80"/>
<keyword evidence="2 9" id="KW-0813">Transport</keyword>
<dbReference type="GO" id="GO:0005886">
    <property type="term" value="C:plasma membrane"/>
    <property type="evidence" value="ECO:0007669"/>
    <property type="project" value="UniProtKB-SubCell"/>
</dbReference>
<dbReference type="STRING" id="1618646.UW57_C0001G0087"/>
<feature type="transmembrane region" description="Helical" evidence="9">
    <location>
        <begin position="388"/>
        <end position="412"/>
    </location>
</feature>
<evidence type="ECO:0000313" key="14">
    <source>
        <dbReference type="Proteomes" id="UP000034652"/>
    </source>
</evidence>
<keyword evidence="8 9" id="KW-0472">Membrane</keyword>
<dbReference type="Pfam" id="PF22599">
    <property type="entry name" value="SecDF_P1_head"/>
    <property type="match status" value="1"/>
</dbReference>
<dbReference type="InterPro" id="IPR055344">
    <property type="entry name" value="SecD_SecF_C_bact"/>
</dbReference>
<comment type="subcellular location">
    <subcellularLocation>
        <location evidence="1 9">Cell membrane</location>
        <topology evidence="1 9">Multi-pass membrane protein</topology>
    </subcellularLocation>
</comment>
<comment type="subunit">
    <text evidence="9">Forms a complex with SecF. Part of the essential Sec protein translocation apparatus which comprises SecA, SecYEG and auxiliary proteins SecDF. Other proteins may also be involved.</text>
</comment>
<dbReference type="GO" id="GO:0006605">
    <property type="term" value="P:protein targeting"/>
    <property type="evidence" value="ECO:0007669"/>
    <property type="project" value="UniProtKB-UniRule"/>
</dbReference>
<dbReference type="GO" id="GO:0043952">
    <property type="term" value="P:protein transport by the Sec complex"/>
    <property type="evidence" value="ECO:0007669"/>
    <property type="project" value="UniProtKB-UniRule"/>
</dbReference>
<dbReference type="Gene3D" id="3.30.1360.200">
    <property type="match status" value="1"/>
</dbReference>
<feature type="transmembrane region" description="Helical" evidence="9">
    <location>
        <begin position="315"/>
        <end position="336"/>
    </location>
</feature>
<dbReference type="EMBL" id="LCIV01000001">
    <property type="protein sequence ID" value="KKT64360.1"/>
    <property type="molecule type" value="Genomic_DNA"/>
</dbReference>
<dbReference type="NCBIfam" id="TIGR00916">
    <property type="entry name" value="2A0604s01"/>
    <property type="match status" value="1"/>
</dbReference>